<protein>
    <recommendedName>
        <fullName evidence="7">Inorganic pyrophosphatase</fullName>
        <ecNumber evidence="7">3.6.1.1</ecNumber>
    </recommendedName>
    <alternativeName>
        <fullName evidence="7">Pyrophosphate phospho-hydrolase</fullName>
        <shortName evidence="7">PPase</shortName>
    </alternativeName>
</protein>
<sequence>MGFEAITPGKKAPDEVNVVIEIVEGSSSVKYEVDKDTNCLMVDRFMNVAMHYPANYGFVPQTLYDDGDPVDVLVLTPEPIVPGCVIKARPVAVLGTEDEAGLDAKILCVPTDKISTNYYKDIQDLGDLDDRLKNKIQHFFEHYKDQEEGKWVKITGWEGAEKAKAEINKSIEAYNKG</sequence>
<dbReference type="GO" id="GO:0005737">
    <property type="term" value="C:cytoplasm"/>
    <property type="evidence" value="ECO:0007669"/>
    <property type="project" value="UniProtKB-SubCell"/>
</dbReference>
<keyword evidence="9" id="KW-1185">Reference proteome</keyword>
<reference evidence="8 9" key="2">
    <citation type="journal article" date="2013" name="PLoS ONE">
        <title>INDIGO - INtegrated Data Warehouse of MIcrobial GenOmes with Examples from the Red Sea Extremophiles.</title>
        <authorList>
            <person name="Alam I."/>
            <person name="Antunes A."/>
            <person name="Kamau A.A."/>
            <person name="Ba Alawi W."/>
            <person name="Kalkatawi M."/>
            <person name="Stingl U."/>
            <person name="Bajic V.B."/>
        </authorList>
    </citation>
    <scope>NUCLEOTIDE SEQUENCE [LARGE SCALE GENOMIC DNA]</scope>
    <source>
        <strain evidence="8 9">E1L3A</strain>
    </source>
</reference>
<dbReference type="GO" id="GO:0004427">
    <property type="term" value="F:inorganic diphosphate phosphatase activity"/>
    <property type="evidence" value="ECO:0007669"/>
    <property type="project" value="UniProtKB-UniRule"/>
</dbReference>
<dbReference type="EMBL" id="AFNV02000002">
    <property type="protein sequence ID" value="ERJ20636.1"/>
    <property type="molecule type" value="Genomic_DNA"/>
</dbReference>
<feature type="binding site" evidence="7">
    <location>
        <position position="103"/>
    </location>
    <ligand>
        <name>Mg(2+)</name>
        <dbReference type="ChEBI" id="CHEBI:18420"/>
        <label>1</label>
    </ligand>
</feature>
<dbReference type="OrthoDB" id="5187599at2"/>
<feature type="binding site" evidence="7">
    <location>
        <position position="71"/>
    </location>
    <ligand>
        <name>Mg(2+)</name>
        <dbReference type="ChEBI" id="CHEBI:18420"/>
        <label>1</label>
    </ligand>
</feature>
<dbReference type="PROSITE" id="PS00387">
    <property type="entry name" value="PPASE"/>
    <property type="match status" value="1"/>
</dbReference>
<evidence type="ECO:0000256" key="7">
    <source>
        <dbReference type="HAMAP-Rule" id="MF_00209"/>
    </source>
</evidence>
<dbReference type="STRING" id="1033802.SSPSH_000360"/>
<feature type="binding site" evidence="7">
    <location>
        <position position="143"/>
    </location>
    <ligand>
        <name>substrate</name>
    </ligand>
</feature>
<dbReference type="GO" id="GO:0006796">
    <property type="term" value="P:phosphate-containing compound metabolic process"/>
    <property type="evidence" value="ECO:0007669"/>
    <property type="project" value="InterPro"/>
</dbReference>
<keyword evidence="3 7" id="KW-0479">Metal-binding</keyword>
<evidence type="ECO:0000256" key="3">
    <source>
        <dbReference type="ARBA" id="ARBA00022723"/>
    </source>
</evidence>
<dbReference type="EC" id="3.6.1.1" evidence="7"/>
<dbReference type="GO" id="GO:0000287">
    <property type="term" value="F:magnesium ion binding"/>
    <property type="evidence" value="ECO:0007669"/>
    <property type="project" value="UniProtKB-UniRule"/>
</dbReference>
<dbReference type="InterPro" id="IPR036649">
    <property type="entry name" value="Pyrophosphatase_sf"/>
</dbReference>
<evidence type="ECO:0000313" key="9">
    <source>
        <dbReference type="Proteomes" id="UP000006242"/>
    </source>
</evidence>
<dbReference type="Gene3D" id="3.90.80.10">
    <property type="entry name" value="Inorganic pyrophosphatase"/>
    <property type="match status" value="1"/>
</dbReference>
<proteinExistence type="inferred from homology"/>
<dbReference type="PANTHER" id="PTHR10286">
    <property type="entry name" value="INORGANIC PYROPHOSPHATASE"/>
    <property type="match status" value="1"/>
</dbReference>
<comment type="caution">
    <text evidence="8">The sequence shown here is derived from an EMBL/GenBank/DDBJ whole genome shotgun (WGS) entry which is preliminary data.</text>
</comment>
<comment type="cofactor">
    <cofactor evidence="1 7">
        <name>Mg(2+)</name>
        <dbReference type="ChEBI" id="CHEBI:18420"/>
    </cofactor>
</comment>
<comment type="subunit">
    <text evidence="7">Homohexamer.</text>
</comment>
<dbReference type="SUPFAM" id="SSF50324">
    <property type="entry name" value="Inorganic pyrophosphatase"/>
    <property type="match status" value="1"/>
</dbReference>
<gene>
    <name evidence="7 8" type="primary">ppa</name>
    <name evidence="8" type="ORF">SSPSH_000360</name>
</gene>
<organism evidence="8 9">
    <name type="scientific">Salinisphaera shabanensis E1L3A</name>
    <dbReference type="NCBI Taxonomy" id="1033802"/>
    <lineage>
        <taxon>Bacteria</taxon>
        <taxon>Pseudomonadati</taxon>
        <taxon>Pseudomonadota</taxon>
        <taxon>Gammaproteobacteria</taxon>
        <taxon>Salinisphaerales</taxon>
        <taxon>Salinisphaeraceae</taxon>
        <taxon>Salinisphaera</taxon>
    </lineage>
</organism>
<name>U2EAF9_9GAMM</name>
<evidence type="ECO:0000256" key="4">
    <source>
        <dbReference type="ARBA" id="ARBA00022801"/>
    </source>
</evidence>
<evidence type="ECO:0000256" key="6">
    <source>
        <dbReference type="ARBA" id="ARBA00047820"/>
    </source>
</evidence>
<dbReference type="FunFam" id="3.90.80.10:FF:000003">
    <property type="entry name" value="Inorganic pyrophosphatase"/>
    <property type="match status" value="1"/>
</dbReference>
<dbReference type="eggNOG" id="COG0221">
    <property type="taxonomic scope" value="Bacteria"/>
</dbReference>
<keyword evidence="2 7" id="KW-0963">Cytoplasm</keyword>
<dbReference type="HAMAP" id="MF_00209">
    <property type="entry name" value="Inorganic_PPase"/>
    <property type="match status" value="1"/>
</dbReference>
<reference evidence="8 9" key="1">
    <citation type="journal article" date="2011" name="J. Bacteriol.">
        <title>Genome sequence of Salinisphaera shabanensis, a gammaproteobacterium from the harsh, variable environment of the brine-seawater interface of the Shaban Deep in the Red Sea.</title>
        <authorList>
            <person name="Antunes A."/>
            <person name="Alam I."/>
            <person name="Bajic V.B."/>
            <person name="Stingl U."/>
        </authorList>
    </citation>
    <scope>NUCLEOTIDE SEQUENCE [LARGE SCALE GENOMIC DNA]</scope>
    <source>
        <strain evidence="8 9">E1L3A</strain>
    </source>
</reference>
<evidence type="ECO:0000256" key="1">
    <source>
        <dbReference type="ARBA" id="ARBA00001946"/>
    </source>
</evidence>
<comment type="function">
    <text evidence="7">Catalyzes the hydrolysis of inorganic pyrophosphate (PPi) forming two phosphate ions.</text>
</comment>
<feature type="binding site" evidence="7">
    <location>
        <position position="30"/>
    </location>
    <ligand>
        <name>substrate</name>
    </ligand>
</feature>
<keyword evidence="5 7" id="KW-0460">Magnesium</keyword>
<feature type="binding site" evidence="7">
    <location>
        <position position="56"/>
    </location>
    <ligand>
        <name>substrate</name>
    </ligand>
</feature>
<dbReference type="CDD" id="cd00412">
    <property type="entry name" value="pyrophosphatase"/>
    <property type="match status" value="1"/>
</dbReference>
<comment type="similarity">
    <text evidence="7">Belongs to the PPase family.</text>
</comment>
<dbReference type="NCBIfam" id="NF002317">
    <property type="entry name" value="PRK01250.1"/>
    <property type="match status" value="1"/>
</dbReference>
<feature type="binding site" evidence="7">
    <location>
        <position position="71"/>
    </location>
    <ligand>
        <name>Mg(2+)</name>
        <dbReference type="ChEBI" id="CHEBI:18420"/>
        <label>2</label>
    </ligand>
</feature>
<dbReference type="InterPro" id="IPR008162">
    <property type="entry name" value="Pyrophosphatase"/>
</dbReference>
<accession>U2EAF9</accession>
<comment type="catalytic activity">
    <reaction evidence="6 7">
        <text>diphosphate + H2O = 2 phosphate + H(+)</text>
        <dbReference type="Rhea" id="RHEA:24576"/>
        <dbReference type="ChEBI" id="CHEBI:15377"/>
        <dbReference type="ChEBI" id="CHEBI:15378"/>
        <dbReference type="ChEBI" id="CHEBI:33019"/>
        <dbReference type="ChEBI" id="CHEBI:43474"/>
        <dbReference type="EC" id="3.6.1.1"/>
    </reaction>
</comment>
<keyword evidence="4 7" id="KW-0378">Hydrolase</keyword>
<comment type="subcellular location">
    <subcellularLocation>
        <location evidence="7">Cytoplasm</location>
    </subcellularLocation>
</comment>
<dbReference type="Proteomes" id="UP000006242">
    <property type="component" value="Unassembled WGS sequence"/>
</dbReference>
<evidence type="ECO:0000313" key="8">
    <source>
        <dbReference type="EMBL" id="ERJ20636.1"/>
    </source>
</evidence>
<dbReference type="AlphaFoldDB" id="U2EAF9"/>
<evidence type="ECO:0000256" key="5">
    <source>
        <dbReference type="ARBA" id="ARBA00022842"/>
    </source>
</evidence>
<dbReference type="Pfam" id="PF00719">
    <property type="entry name" value="Pyrophosphatase"/>
    <property type="match status" value="1"/>
</dbReference>
<dbReference type="RefSeq" id="WP_006913073.1">
    <property type="nucleotide sequence ID" value="NZ_AFNV02000002.1"/>
</dbReference>
<evidence type="ECO:0000256" key="2">
    <source>
        <dbReference type="ARBA" id="ARBA00022490"/>
    </source>
</evidence>
<feature type="binding site" evidence="7">
    <location>
        <position position="66"/>
    </location>
    <ligand>
        <name>Mg(2+)</name>
        <dbReference type="ChEBI" id="CHEBI:18420"/>
        <label>1</label>
    </ligand>
</feature>
<feature type="binding site" evidence="7">
    <location>
        <position position="44"/>
    </location>
    <ligand>
        <name>substrate</name>
    </ligand>
</feature>